<proteinExistence type="predicted"/>
<evidence type="ECO:0000313" key="3">
    <source>
        <dbReference type="Proteomes" id="UP000585474"/>
    </source>
</evidence>
<keyword evidence="3" id="KW-1185">Reference proteome</keyword>
<organism evidence="2 3">
    <name type="scientific">Actinidia rufa</name>
    <dbReference type="NCBI Taxonomy" id="165716"/>
    <lineage>
        <taxon>Eukaryota</taxon>
        <taxon>Viridiplantae</taxon>
        <taxon>Streptophyta</taxon>
        <taxon>Embryophyta</taxon>
        <taxon>Tracheophyta</taxon>
        <taxon>Spermatophyta</taxon>
        <taxon>Magnoliopsida</taxon>
        <taxon>eudicotyledons</taxon>
        <taxon>Gunneridae</taxon>
        <taxon>Pentapetalae</taxon>
        <taxon>asterids</taxon>
        <taxon>Ericales</taxon>
        <taxon>Actinidiaceae</taxon>
        <taxon>Actinidia</taxon>
    </lineage>
</organism>
<evidence type="ECO:0000313" key="2">
    <source>
        <dbReference type="EMBL" id="GFY96562.1"/>
    </source>
</evidence>
<accession>A0A7J0FCZ9</accession>
<reference evidence="2 3" key="1">
    <citation type="submission" date="2019-07" db="EMBL/GenBank/DDBJ databases">
        <title>De Novo Assembly of kiwifruit Actinidia rufa.</title>
        <authorList>
            <person name="Sugita-Konishi S."/>
            <person name="Sato K."/>
            <person name="Mori E."/>
            <person name="Abe Y."/>
            <person name="Kisaki G."/>
            <person name="Hamano K."/>
            <person name="Suezawa K."/>
            <person name="Otani M."/>
            <person name="Fukuda T."/>
            <person name="Manabe T."/>
            <person name="Gomi K."/>
            <person name="Tabuchi M."/>
            <person name="Akimitsu K."/>
            <person name="Kataoka I."/>
        </authorList>
    </citation>
    <scope>NUCLEOTIDE SEQUENCE [LARGE SCALE GENOMIC DNA]</scope>
    <source>
        <strain evidence="3">cv. Fuchu</strain>
    </source>
</reference>
<sequence>MGLSVVTMSCKFPVVSCHPLGFPSTFVSCPSFGVTRCGLLHSNSSVEMVVSVRRGRQPVQEDGILFAVLTLPSLRSGSEKVGDVDSIVGVHHGWVFLCGNELCEASRMRCIQGNVYPQASRVGTPDELLQQSKLSGLLHWSSVRIPFDTALARAEVSTNCRHEASSESLCAGGRSSHHYKRMPSELRPSLPPRRRYLASSK</sequence>
<name>A0A7J0FCZ9_9ERIC</name>
<feature type="compositionally biased region" description="Basic residues" evidence="1">
    <location>
        <begin position="192"/>
        <end position="201"/>
    </location>
</feature>
<dbReference type="AlphaFoldDB" id="A0A7J0FCZ9"/>
<protein>
    <submittedName>
        <fullName evidence="2">Uncharacterized protein</fullName>
    </submittedName>
</protein>
<feature type="region of interest" description="Disordered" evidence="1">
    <location>
        <begin position="169"/>
        <end position="201"/>
    </location>
</feature>
<dbReference type="EMBL" id="BJWL01000011">
    <property type="protein sequence ID" value="GFY96562.1"/>
    <property type="molecule type" value="Genomic_DNA"/>
</dbReference>
<evidence type="ECO:0000256" key="1">
    <source>
        <dbReference type="SAM" id="MobiDB-lite"/>
    </source>
</evidence>
<dbReference type="Proteomes" id="UP000585474">
    <property type="component" value="Unassembled WGS sequence"/>
</dbReference>
<gene>
    <name evidence="2" type="ORF">Acr_11g0008680</name>
</gene>
<comment type="caution">
    <text evidence="2">The sequence shown here is derived from an EMBL/GenBank/DDBJ whole genome shotgun (WGS) entry which is preliminary data.</text>
</comment>